<accession>A0ABD3E4J2</accession>
<protein>
    <recommendedName>
        <fullName evidence="16">Cytochrome P450</fullName>
    </recommendedName>
</protein>
<evidence type="ECO:0000256" key="4">
    <source>
        <dbReference type="ARBA" id="ARBA00022692"/>
    </source>
</evidence>
<dbReference type="PROSITE" id="PS00086">
    <property type="entry name" value="CYTOCHROME_P450"/>
    <property type="match status" value="1"/>
</dbReference>
<feature type="transmembrane region" description="Helical" evidence="13">
    <location>
        <begin position="6"/>
        <end position="26"/>
    </location>
</feature>
<keyword evidence="15" id="KW-1185">Reference proteome</keyword>
<evidence type="ECO:0000256" key="8">
    <source>
        <dbReference type="ARBA" id="ARBA00023004"/>
    </source>
</evidence>
<dbReference type="GO" id="GO:0004497">
    <property type="term" value="F:monooxygenase activity"/>
    <property type="evidence" value="ECO:0007669"/>
    <property type="project" value="UniProtKB-KW"/>
</dbReference>
<evidence type="ECO:0000256" key="13">
    <source>
        <dbReference type="SAM" id="Phobius"/>
    </source>
</evidence>
<dbReference type="GO" id="GO:0046872">
    <property type="term" value="F:metal ion binding"/>
    <property type="evidence" value="ECO:0007669"/>
    <property type="project" value="UniProtKB-KW"/>
</dbReference>
<dbReference type="AlphaFoldDB" id="A0ABD3E4J2"/>
<keyword evidence="4 13" id="KW-0812">Transmembrane</keyword>
<dbReference type="Pfam" id="PF00067">
    <property type="entry name" value="p450"/>
    <property type="match status" value="1"/>
</dbReference>
<dbReference type="Gene3D" id="1.10.630.10">
    <property type="entry name" value="Cytochrome P450"/>
    <property type="match status" value="1"/>
</dbReference>
<evidence type="ECO:0008006" key="16">
    <source>
        <dbReference type="Google" id="ProtNLM"/>
    </source>
</evidence>
<dbReference type="PANTHER" id="PTHR24282">
    <property type="entry name" value="CYTOCHROME P450 FAMILY MEMBER"/>
    <property type="match status" value="1"/>
</dbReference>
<gene>
    <name evidence="14" type="ORF">CASFOL_005439</name>
</gene>
<evidence type="ECO:0000256" key="12">
    <source>
        <dbReference type="RuleBase" id="RU000461"/>
    </source>
</evidence>
<keyword evidence="8 11" id="KW-0408">Iron</keyword>
<comment type="similarity">
    <text evidence="2 12">Belongs to the cytochrome P450 family.</text>
</comment>
<evidence type="ECO:0000256" key="6">
    <source>
        <dbReference type="ARBA" id="ARBA00022989"/>
    </source>
</evidence>
<proteinExistence type="inferred from homology"/>
<keyword evidence="3 11" id="KW-0349">Heme</keyword>
<reference evidence="15" key="1">
    <citation type="journal article" date="2024" name="IScience">
        <title>Strigolactones Initiate the Formation of Haustorium-like Structures in Castilleja.</title>
        <authorList>
            <person name="Buerger M."/>
            <person name="Peterson D."/>
            <person name="Chory J."/>
        </authorList>
    </citation>
    <scope>NUCLEOTIDE SEQUENCE [LARGE SCALE GENOMIC DNA]</scope>
</reference>
<evidence type="ECO:0000256" key="7">
    <source>
        <dbReference type="ARBA" id="ARBA00023002"/>
    </source>
</evidence>
<dbReference type="EMBL" id="JAVIJP010000007">
    <property type="protein sequence ID" value="KAL3649036.1"/>
    <property type="molecule type" value="Genomic_DNA"/>
</dbReference>
<comment type="subcellular location">
    <subcellularLocation>
        <location evidence="1">Membrane</location>
        <topology evidence="1">Single-pass membrane protein</topology>
    </subcellularLocation>
</comment>
<keyword evidence="9 12" id="KW-0503">Monooxygenase</keyword>
<evidence type="ECO:0000256" key="2">
    <source>
        <dbReference type="ARBA" id="ARBA00010617"/>
    </source>
</evidence>
<evidence type="ECO:0000256" key="10">
    <source>
        <dbReference type="ARBA" id="ARBA00023136"/>
    </source>
</evidence>
<evidence type="ECO:0000256" key="11">
    <source>
        <dbReference type="PIRSR" id="PIRSR602401-1"/>
    </source>
</evidence>
<organism evidence="14 15">
    <name type="scientific">Castilleja foliolosa</name>
    <dbReference type="NCBI Taxonomy" id="1961234"/>
    <lineage>
        <taxon>Eukaryota</taxon>
        <taxon>Viridiplantae</taxon>
        <taxon>Streptophyta</taxon>
        <taxon>Embryophyta</taxon>
        <taxon>Tracheophyta</taxon>
        <taxon>Spermatophyta</taxon>
        <taxon>Magnoliopsida</taxon>
        <taxon>eudicotyledons</taxon>
        <taxon>Gunneridae</taxon>
        <taxon>Pentapetalae</taxon>
        <taxon>asterids</taxon>
        <taxon>lamiids</taxon>
        <taxon>Lamiales</taxon>
        <taxon>Orobanchaceae</taxon>
        <taxon>Pedicularideae</taxon>
        <taxon>Castillejinae</taxon>
        <taxon>Castilleja</taxon>
    </lineage>
</organism>
<keyword evidence="5 11" id="KW-0479">Metal-binding</keyword>
<dbReference type="InterPro" id="IPR036396">
    <property type="entry name" value="Cyt_P450_sf"/>
</dbReference>
<dbReference type="InterPro" id="IPR002401">
    <property type="entry name" value="Cyt_P450_E_grp-I"/>
</dbReference>
<sequence>MWELIIAPLFTILAIWTWQIFNWVWLKPKKIERLFRQQGMKGHSYKLLFGEMKEAKLMYDEVYSKPIGIDDDILPRLMPNMLDTIAKYGDYSFTWLGPRPRVYIMDHNLFKEMMSNYRKYHKSFDVINPIAKMLISTGLASMEGDEWAKSRSKLNPAFHMNKLKPTLPAVQVCCENILSEWKEMTKSGGNCVIDVIHHLEIYTSSVLAQVMFGSTYTDKIKQVFFQLLELESLGKLATDVFTLPGQKYYPTKKNRKAHEIDKFIRDSFKSMIHERLENRKAGADVDKRQDDLLDLFMDELYDEKTSNVKNHSKLVADVIGQLKIFFFAGFGSTSNTICWTMVMLSVHKEWQDRARQEVMQVIGDDNEITTNHLGQLKVITMIVYEVLRLYPPTMEISRLIVEETKIGKYTIPKGTLMTCPILLLYRSTEVWGHDAKKFNPERFEDGVAKATRNNGSAPYLPFGWGPRICIAQNLAMLELKVFLASMLRKFSFDLAPSYRHAPHVDFTIHPQYGAPFVLTQL</sequence>
<dbReference type="Proteomes" id="UP001632038">
    <property type="component" value="Unassembled WGS sequence"/>
</dbReference>
<dbReference type="SUPFAM" id="SSF48264">
    <property type="entry name" value="Cytochrome P450"/>
    <property type="match status" value="1"/>
</dbReference>
<dbReference type="GO" id="GO:0016020">
    <property type="term" value="C:membrane"/>
    <property type="evidence" value="ECO:0007669"/>
    <property type="project" value="UniProtKB-SubCell"/>
</dbReference>
<evidence type="ECO:0000256" key="5">
    <source>
        <dbReference type="ARBA" id="ARBA00022723"/>
    </source>
</evidence>
<keyword evidence="6 13" id="KW-1133">Transmembrane helix</keyword>
<evidence type="ECO:0000313" key="14">
    <source>
        <dbReference type="EMBL" id="KAL3649036.1"/>
    </source>
</evidence>
<keyword evidence="10 13" id="KW-0472">Membrane</keyword>
<dbReference type="InterPro" id="IPR017972">
    <property type="entry name" value="Cyt_P450_CS"/>
</dbReference>
<name>A0ABD3E4J2_9LAMI</name>
<comment type="caution">
    <text evidence="14">The sequence shown here is derived from an EMBL/GenBank/DDBJ whole genome shotgun (WGS) entry which is preliminary data.</text>
</comment>
<evidence type="ECO:0000256" key="9">
    <source>
        <dbReference type="ARBA" id="ARBA00023033"/>
    </source>
</evidence>
<comment type="cofactor">
    <cofactor evidence="11">
        <name>heme</name>
        <dbReference type="ChEBI" id="CHEBI:30413"/>
    </cofactor>
</comment>
<dbReference type="PRINTS" id="PR00463">
    <property type="entry name" value="EP450I"/>
</dbReference>
<dbReference type="PANTHER" id="PTHR24282:SF273">
    <property type="entry name" value="CYTOCHROME P450 CYP72A219-LIKE"/>
    <property type="match status" value="1"/>
</dbReference>
<evidence type="ECO:0000256" key="3">
    <source>
        <dbReference type="ARBA" id="ARBA00022617"/>
    </source>
</evidence>
<feature type="binding site" description="axial binding residue" evidence="11">
    <location>
        <position position="469"/>
    </location>
    <ligand>
        <name>heme</name>
        <dbReference type="ChEBI" id="CHEBI:30413"/>
    </ligand>
    <ligandPart>
        <name>Fe</name>
        <dbReference type="ChEBI" id="CHEBI:18248"/>
    </ligandPart>
</feature>
<dbReference type="InterPro" id="IPR001128">
    <property type="entry name" value="Cyt_P450"/>
</dbReference>
<evidence type="ECO:0000256" key="1">
    <source>
        <dbReference type="ARBA" id="ARBA00004167"/>
    </source>
</evidence>
<dbReference type="InterPro" id="IPR050665">
    <property type="entry name" value="Cytochrome_P450_Monooxygen"/>
</dbReference>
<dbReference type="PRINTS" id="PR00385">
    <property type="entry name" value="P450"/>
</dbReference>
<evidence type="ECO:0000313" key="15">
    <source>
        <dbReference type="Proteomes" id="UP001632038"/>
    </source>
</evidence>
<keyword evidence="7 12" id="KW-0560">Oxidoreductase</keyword>